<sequence>MDVSATQLHLENIRTVGFELSRSISSENRKCSKNIFGLM</sequence>
<evidence type="ECO:0000313" key="2">
    <source>
        <dbReference type="Proteomes" id="UP000593574"/>
    </source>
</evidence>
<dbReference type="EMBL" id="JABEZV010000013">
    <property type="protein sequence ID" value="MBA0728244.1"/>
    <property type="molecule type" value="Genomic_DNA"/>
</dbReference>
<evidence type="ECO:0000313" key="1">
    <source>
        <dbReference type="EMBL" id="MBA0728244.1"/>
    </source>
</evidence>
<comment type="caution">
    <text evidence="1">The sequence shown here is derived from an EMBL/GenBank/DDBJ whole genome shotgun (WGS) entry which is preliminary data.</text>
</comment>
<proteinExistence type="predicted"/>
<keyword evidence="2" id="KW-1185">Reference proteome</keyword>
<gene>
    <name evidence="1" type="ORF">Golax_001157</name>
</gene>
<protein>
    <submittedName>
        <fullName evidence="1">Uncharacterized protein</fullName>
    </submittedName>
</protein>
<dbReference type="Proteomes" id="UP000593574">
    <property type="component" value="Unassembled WGS sequence"/>
</dbReference>
<dbReference type="AlphaFoldDB" id="A0A7J9AXY5"/>
<accession>A0A7J9AXY5</accession>
<organism evidence="1 2">
    <name type="scientific">Gossypium laxum</name>
    <dbReference type="NCBI Taxonomy" id="34288"/>
    <lineage>
        <taxon>Eukaryota</taxon>
        <taxon>Viridiplantae</taxon>
        <taxon>Streptophyta</taxon>
        <taxon>Embryophyta</taxon>
        <taxon>Tracheophyta</taxon>
        <taxon>Spermatophyta</taxon>
        <taxon>Magnoliopsida</taxon>
        <taxon>eudicotyledons</taxon>
        <taxon>Gunneridae</taxon>
        <taxon>Pentapetalae</taxon>
        <taxon>rosids</taxon>
        <taxon>malvids</taxon>
        <taxon>Malvales</taxon>
        <taxon>Malvaceae</taxon>
        <taxon>Malvoideae</taxon>
        <taxon>Gossypium</taxon>
    </lineage>
</organism>
<reference evidence="1 2" key="1">
    <citation type="journal article" date="2019" name="Genome Biol. Evol.">
        <title>Insights into the evolution of the New World diploid cottons (Gossypium, subgenus Houzingenia) based on genome sequencing.</title>
        <authorList>
            <person name="Grover C.E."/>
            <person name="Arick M.A. 2nd"/>
            <person name="Thrash A."/>
            <person name="Conover J.L."/>
            <person name="Sanders W.S."/>
            <person name="Peterson D.G."/>
            <person name="Frelichowski J.E."/>
            <person name="Scheffler J.A."/>
            <person name="Scheffler B.E."/>
            <person name="Wendel J.F."/>
        </authorList>
    </citation>
    <scope>NUCLEOTIDE SEQUENCE [LARGE SCALE GENOMIC DNA]</scope>
    <source>
        <strain evidence="1">4</strain>
        <tissue evidence="1">Leaf</tissue>
    </source>
</reference>
<name>A0A7J9AXY5_9ROSI</name>